<proteinExistence type="predicted"/>
<feature type="compositionally biased region" description="Polar residues" evidence="1">
    <location>
        <begin position="288"/>
        <end position="301"/>
    </location>
</feature>
<evidence type="ECO:0000256" key="1">
    <source>
        <dbReference type="SAM" id="MobiDB-lite"/>
    </source>
</evidence>
<reference evidence="2" key="1">
    <citation type="submission" date="2023-03" db="EMBL/GenBank/DDBJ databases">
        <title>Complete genome of Cladonia borealis.</title>
        <authorList>
            <person name="Park H."/>
        </authorList>
    </citation>
    <scope>NUCLEOTIDE SEQUENCE</scope>
    <source>
        <strain evidence="2">ANT050790</strain>
    </source>
</reference>
<gene>
    <name evidence="2" type="ORF">JMJ35_008539</name>
</gene>
<comment type="caution">
    <text evidence="2">The sequence shown here is derived from an EMBL/GenBank/DDBJ whole genome shotgun (WGS) entry which is preliminary data.</text>
</comment>
<organism evidence="2 3">
    <name type="scientific">Cladonia borealis</name>
    <dbReference type="NCBI Taxonomy" id="184061"/>
    <lineage>
        <taxon>Eukaryota</taxon>
        <taxon>Fungi</taxon>
        <taxon>Dikarya</taxon>
        <taxon>Ascomycota</taxon>
        <taxon>Pezizomycotina</taxon>
        <taxon>Lecanoromycetes</taxon>
        <taxon>OSLEUM clade</taxon>
        <taxon>Lecanoromycetidae</taxon>
        <taxon>Lecanorales</taxon>
        <taxon>Lecanorineae</taxon>
        <taxon>Cladoniaceae</taxon>
        <taxon>Cladonia</taxon>
    </lineage>
</organism>
<feature type="region of interest" description="Disordered" evidence="1">
    <location>
        <begin position="285"/>
        <end position="308"/>
    </location>
</feature>
<dbReference type="Proteomes" id="UP001166286">
    <property type="component" value="Unassembled WGS sequence"/>
</dbReference>
<sequence length="335" mass="38015">MDFSDTSACNIRRLARPFHDDIPHHPFLDPEFQWQDAPLVPSDLAPRGRLNWELPRPAKTNLHIMLELKEETDEILEEYRSKLPLIDQALEEWVEMRGASPTTTGEAKLRDMASLQRSGDVEDQGEQRDASTDSYIFSMARNLDSPGRGDVIYLADAFEQKKAKDRKSSVPENLRAVDWLDFDGSYLHVAETSHEVEAEMAIPESVPILKIPKSGRKTNSRPPNLRISDWSESEPVDLLPTSIYSPEPESAGSQACKRLGPFQDFWRGHDDSNGYRMELADELPTPEASGQLSVPSPTSSEPMDHQFLRRRRGMVFDQEEPARLREAACRFDISP</sequence>
<protein>
    <submittedName>
        <fullName evidence="2">Uncharacterized protein</fullName>
    </submittedName>
</protein>
<dbReference type="EMBL" id="JAFEKC020000019">
    <property type="protein sequence ID" value="KAK0509168.1"/>
    <property type="molecule type" value="Genomic_DNA"/>
</dbReference>
<accession>A0AA39QWT2</accession>
<name>A0AA39QWT2_9LECA</name>
<dbReference type="AlphaFoldDB" id="A0AA39QWT2"/>
<evidence type="ECO:0000313" key="3">
    <source>
        <dbReference type="Proteomes" id="UP001166286"/>
    </source>
</evidence>
<keyword evidence="3" id="KW-1185">Reference proteome</keyword>
<evidence type="ECO:0000313" key="2">
    <source>
        <dbReference type="EMBL" id="KAK0509168.1"/>
    </source>
</evidence>